<evidence type="ECO:0000256" key="1">
    <source>
        <dbReference type="ARBA" id="ARBA00022729"/>
    </source>
</evidence>
<keyword evidence="5" id="KW-1185">Reference proteome</keyword>
<dbReference type="Gene3D" id="3.10.105.10">
    <property type="entry name" value="Dipeptide-binding Protein, Domain 3"/>
    <property type="match status" value="1"/>
</dbReference>
<gene>
    <name evidence="4" type="primary">dppA_1</name>
    <name evidence="4" type="ORF">Pmgp_01995</name>
</gene>
<feature type="signal peptide" evidence="2">
    <location>
        <begin position="1"/>
        <end position="22"/>
    </location>
</feature>
<sequence length="539" mass="60951">MKKRLLCFIAALMIITAALSIAACSNNKTQYTAGQAEKVLRIDEENLGYPSVYTVSSRGRGYLLMSFIFDTLTWKDENGIIPLLAEKWDVSSDQKVWTFHLVKNAKFTDGKPLTAADVKFSFDYLKAHPHPWVYLNMIDEVKTLDDYTVEIALKQVYAPFVTDVAGNVPIMPKHIWESVKEPEKFNTPEAVIGSGPLKLAKYDKDGGTYIYEANKDYFYGKPVIDKLILSSNQNSLQALENGELDAALRLKYGEAIKLKEGGKFKVIEGPGLWVARVYFNFDIPEFNQREFRQALYYALNRQEIVDKATRNSTIIGNPGHIHPDSEWYFKDVKQYEFDPEKAKQLLDDAGMKDTNADGIRDYNGKALEYEFLVTDDKVNEAEMTKNYLAAIGIKINVKAMDQTNVDSLIKEGKFQLALSGHGSFGGDPVLLARFASKNVTVGSTPTVTAQGGRNWSSARFDQLFAEQLKQTDKAKRYEQVAELQKIIAEELPTLTLYYKKIILAYNQNKFDGWFFTKDGVAIAVPTVENKLVFVRGHWK</sequence>
<dbReference type="Gene3D" id="3.40.190.10">
    <property type="entry name" value="Periplasmic binding protein-like II"/>
    <property type="match status" value="1"/>
</dbReference>
<dbReference type="PANTHER" id="PTHR30290:SF64">
    <property type="entry name" value="ABC TRANSPORTER PERIPLASMIC BINDING PROTEIN"/>
    <property type="match status" value="1"/>
</dbReference>
<dbReference type="AlphaFoldDB" id="A0A4Y7RQI3"/>
<feature type="chain" id="PRO_5021279893" evidence="2">
    <location>
        <begin position="23"/>
        <end position="539"/>
    </location>
</feature>
<feature type="domain" description="Solute-binding protein family 5" evidence="3">
    <location>
        <begin position="80"/>
        <end position="429"/>
    </location>
</feature>
<evidence type="ECO:0000259" key="3">
    <source>
        <dbReference type="Pfam" id="PF00496"/>
    </source>
</evidence>
<dbReference type="PROSITE" id="PS51257">
    <property type="entry name" value="PROKAR_LIPOPROTEIN"/>
    <property type="match status" value="1"/>
</dbReference>
<dbReference type="OrthoDB" id="9772924at2"/>
<dbReference type="Pfam" id="PF00496">
    <property type="entry name" value="SBP_bac_5"/>
    <property type="match status" value="1"/>
</dbReference>
<dbReference type="GO" id="GO:0015833">
    <property type="term" value="P:peptide transport"/>
    <property type="evidence" value="ECO:0007669"/>
    <property type="project" value="TreeGrafter"/>
</dbReference>
<protein>
    <submittedName>
        <fullName evidence="4">Periplasmic dipeptide transport protein</fullName>
    </submittedName>
</protein>
<dbReference type="InterPro" id="IPR000914">
    <property type="entry name" value="SBP_5_dom"/>
</dbReference>
<dbReference type="InterPro" id="IPR039424">
    <property type="entry name" value="SBP_5"/>
</dbReference>
<reference evidence="4 5" key="1">
    <citation type="journal article" date="2018" name="Environ. Microbiol.">
        <title>Novel energy conservation strategies and behaviour of Pelotomaculum schinkii driving syntrophic propionate catabolism.</title>
        <authorList>
            <person name="Hidalgo-Ahumada C.A.P."/>
            <person name="Nobu M.K."/>
            <person name="Narihiro T."/>
            <person name="Tamaki H."/>
            <person name="Liu W.T."/>
            <person name="Kamagata Y."/>
            <person name="Stams A.J.M."/>
            <person name="Imachi H."/>
            <person name="Sousa D.Z."/>
        </authorList>
    </citation>
    <scope>NUCLEOTIDE SEQUENCE [LARGE SCALE GENOMIC DNA]</scope>
    <source>
        <strain evidence="4 5">MGP</strain>
    </source>
</reference>
<dbReference type="Proteomes" id="UP000297597">
    <property type="component" value="Unassembled WGS sequence"/>
</dbReference>
<organism evidence="4 5">
    <name type="scientific">Pelotomaculum propionicicum</name>
    <dbReference type="NCBI Taxonomy" id="258475"/>
    <lineage>
        <taxon>Bacteria</taxon>
        <taxon>Bacillati</taxon>
        <taxon>Bacillota</taxon>
        <taxon>Clostridia</taxon>
        <taxon>Eubacteriales</taxon>
        <taxon>Desulfotomaculaceae</taxon>
        <taxon>Pelotomaculum</taxon>
    </lineage>
</organism>
<dbReference type="InterPro" id="IPR030678">
    <property type="entry name" value="Peptide/Ni-bd"/>
</dbReference>
<dbReference type="PIRSF" id="PIRSF002741">
    <property type="entry name" value="MppA"/>
    <property type="match status" value="1"/>
</dbReference>
<comment type="caution">
    <text evidence="4">The sequence shown here is derived from an EMBL/GenBank/DDBJ whole genome shotgun (WGS) entry which is preliminary data.</text>
</comment>
<dbReference type="GO" id="GO:0043190">
    <property type="term" value="C:ATP-binding cassette (ABC) transporter complex"/>
    <property type="evidence" value="ECO:0007669"/>
    <property type="project" value="InterPro"/>
</dbReference>
<dbReference type="GO" id="GO:0042597">
    <property type="term" value="C:periplasmic space"/>
    <property type="evidence" value="ECO:0007669"/>
    <property type="project" value="UniProtKB-ARBA"/>
</dbReference>
<dbReference type="RefSeq" id="WP_134213836.1">
    <property type="nucleotide sequence ID" value="NZ_QFFZ01000019.1"/>
</dbReference>
<dbReference type="EMBL" id="QFFZ01000019">
    <property type="protein sequence ID" value="TEB10979.1"/>
    <property type="molecule type" value="Genomic_DNA"/>
</dbReference>
<name>A0A4Y7RQI3_9FIRM</name>
<evidence type="ECO:0000313" key="4">
    <source>
        <dbReference type="EMBL" id="TEB10979.1"/>
    </source>
</evidence>
<proteinExistence type="predicted"/>
<evidence type="ECO:0000313" key="5">
    <source>
        <dbReference type="Proteomes" id="UP000297597"/>
    </source>
</evidence>
<keyword evidence="1 2" id="KW-0732">Signal</keyword>
<evidence type="ECO:0000256" key="2">
    <source>
        <dbReference type="SAM" id="SignalP"/>
    </source>
</evidence>
<dbReference type="SUPFAM" id="SSF53850">
    <property type="entry name" value="Periplasmic binding protein-like II"/>
    <property type="match status" value="1"/>
</dbReference>
<accession>A0A4Y7RQI3</accession>
<dbReference type="PANTHER" id="PTHR30290">
    <property type="entry name" value="PERIPLASMIC BINDING COMPONENT OF ABC TRANSPORTER"/>
    <property type="match status" value="1"/>
</dbReference>
<dbReference type="GO" id="GO:1904680">
    <property type="term" value="F:peptide transmembrane transporter activity"/>
    <property type="evidence" value="ECO:0007669"/>
    <property type="project" value="TreeGrafter"/>
</dbReference>